<keyword evidence="5" id="KW-0808">Transferase</keyword>
<reference evidence="9 10" key="1">
    <citation type="submission" date="2021-08" db="EMBL/GenBank/DDBJ databases">
        <title>FDA dAtabase for Regulatory Grade micrObial Sequences (FDA-ARGOS): Supporting development and validation of Infectious Disease Dx tests.</title>
        <authorList>
            <person name="Sproer C."/>
            <person name="Gronow S."/>
            <person name="Severitt S."/>
            <person name="Schroder I."/>
            <person name="Tallon L."/>
            <person name="Sadzewicz L."/>
            <person name="Zhao X."/>
            <person name="Boylan J."/>
            <person name="Ott S."/>
            <person name="Bowen H."/>
            <person name="Vavikolanu K."/>
            <person name="Hazen T."/>
            <person name="Aluvathingal J."/>
            <person name="Nadendla S."/>
            <person name="Lowell S."/>
            <person name="Myers T."/>
            <person name="Yan Y."/>
            <person name="Sichtig H."/>
        </authorList>
    </citation>
    <scope>NUCLEOTIDE SEQUENCE [LARGE SCALE GENOMIC DNA]</scope>
    <source>
        <strain evidence="9 10">FDAARGOS_1460</strain>
    </source>
</reference>
<dbReference type="InterPro" id="IPR036667">
    <property type="entry name" value="PTS_IIB_sorbose-sp_sf"/>
</dbReference>
<sequence>MAAEILLFRIDERLLHGQGQIWIRHCGANSVICVNDKAANDPIQQNLMKTMIDKSIAVSFYEVDKFISIFDKASPLQKFFIVVGNTDDALKIISAGIPVKEVNIGNIHNGEGKEKVTRAIYLSEKDKENLRKIRDEYKLNFNTRSTPSGSDGSVEVDINDYL</sequence>
<accession>A0ABS7SZM2</accession>
<comment type="caution">
    <text evidence="9">The sequence shown here is derived from an EMBL/GenBank/DDBJ whole genome shotgun (WGS) entry which is preliminary data.</text>
</comment>
<dbReference type="RefSeq" id="WP_223419637.1">
    <property type="nucleotide sequence ID" value="NZ_JAIPME010000002.1"/>
</dbReference>
<evidence type="ECO:0000313" key="10">
    <source>
        <dbReference type="Proteomes" id="UP000734271"/>
    </source>
</evidence>
<dbReference type="Proteomes" id="UP000734271">
    <property type="component" value="Unassembled WGS sequence"/>
</dbReference>
<proteinExistence type="predicted"/>
<protein>
    <submittedName>
        <fullName evidence="9">PTS sugar transporter subunit IIB</fullName>
    </submittedName>
</protein>
<evidence type="ECO:0000256" key="3">
    <source>
        <dbReference type="ARBA" id="ARBA00022490"/>
    </source>
</evidence>
<evidence type="ECO:0000256" key="6">
    <source>
        <dbReference type="ARBA" id="ARBA00022683"/>
    </source>
</evidence>
<dbReference type="PROSITE" id="PS51101">
    <property type="entry name" value="PTS_EIIB_TYPE_4"/>
    <property type="match status" value="1"/>
</dbReference>
<evidence type="ECO:0000313" key="9">
    <source>
        <dbReference type="EMBL" id="MBZ2386965.1"/>
    </source>
</evidence>
<dbReference type="SUPFAM" id="SSF52728">
    <property type="entry name" value="PTS IIb component"/>
    <property type="match status" value="1"/>
</dbReference>
<comment type="subcellular location">
    <subcellularLocation>
        <location evidence="1">Cytoplasm</location>
    </subcellularLocation>
</comment>
<keyword evidence="3" id="KW-0963">Cytoplasm</keyword>
<gene>
    <name evidence="9" type="ORF">K8P03_06685</name>
</gene>
<keyword evidence="7" id="KW-0418">Kinase</keyword>
<evidence type="ECO:0000256" key="7">
    <source>
        <dbReference type="ARBA" id="ARBA00022777"/>
    </source>
</evidence>
<feature type="domain" description="PTS EIIB type-4" evidence="8">
    <location>
        <begin position="1"/>
        <end position="162"/>
    </location>
</feature>
<name>A0ABS7SZM2_9FIRM</name>
<keyword evidence="2" id="KW-0813">Transport</keyword>
<keyword evidence="10" id="KW-1185">Reference proteome</keyword>
<evidence type="ECO:0000256" key="2">
    <source>
        <dbReference type="ARBA" id="ARBA00022448"/>
    </source>
</evidence>
<organism evidence="9 10">
    <name type="scientific">Anaerococcus murdochii</name>
    <dbReference type="NCBI Taxonomy" id="411577"/>
    <lineage>
        <taxon>Bacteria</taxon>
        <taxon>Bacillati</taxon>
        <taxon>Bacillota</taxon>
        <taxon>Tissierellia</taxon>
        <taxon>Tissierellales</taxon>
        <taxon>Peptoniphilaceae</taxon>
        <taxon>Anaerococcus</taxon>
    </lineage>
</organism>
<dbReference type="InterPro" id="IPR004720">
    <property type="entry name" value="PTS_IIB_sorbose-sp"/>
</dbReference>
<dbReference type="EMBL" id="JAIPME010000002">
    <property type="protein sequence ID" value="MBZ2386965.1"/>
    <property type="molecule type" value="Genomic_DNA"/>
</dbReference>
<dbReference type="Gene3D" id="3.40.35.10">
    <property type="entry name" value="Phosphotransferase system, sorbose subfamily IIB component"/>
    <property type="match status" value="1"/>
</dbReference>
<evidence type="ECO:0000256" key="5">
    <source>
        <dbReference type="ARBA" id="ARBA00022679"/>
    </source>
</evidence>
<keyword evidence="6" id="KW-0598">Phosphotransferase system</keyword>
<evidence type="ECO:0000256" key="4">
    <source>
        <dbReference type="ARBA" id="ARBA00022597"/>
    </source>
</evidence>
<evidence type="ECO:0000256" key="1">
    <source>
        <dbReference type="ARBA" id="ARBA00004496"/>
    </source>
</evidence>
<keyword evidence="4 9" id="KW-0762">Sugar transport</keyword>
<evidence type="ECO:0000259" key="8">
    <source>
        <dbReference type="PROSITE" id="PS51101"/>
    </source>
</evidence>
<dbReference type="Pfam" id="PF03830">
    <property type="entry name" value="PTSIIB_sorb"/>
    <property type="match status" value="1"/>
</dbReference>